<proteinExistence type="predicted"/>
<keyword evidence="4" id="KW-1185">Reference proteome</keyword>
<feature type="region of interest" description="Disordered" evidence="1">
    <location>
        <begin position="1"/>
        <end position="32"/>
    </location>
</feature>
<evidence type="ECO:0000256" key="2">
    <source>
        <dbReference type="SAM" id="Phobius"/>
    </source>
</evidence>
<evidence type="ECO:0000256" key="1">
    <source>
        <dbReference type="SAM" id="MobiDB-lite"/>
    </source>
</evidence>
<dbReference type="Proteomes" id="UP000027222">
    <property type="component" value="Unassembled WGS sequence"/>
</dbReference>
<dbReference type="OrthoDB" id="3232130at2759"/>
<accession>A0A067TU12</accession>
<keyword evidence="2" id="KW-0812">Transmembrane</keyword>
<sequence length="220" mass="24363">MERQLDSMRAAPTPSNSMAPPPQSSVEGQAPPKRSYPAIVHVAVVSAFVLPIAGLPYLAARRHVIALRRQVLSLKEDARCLRNELDIALSHQASTRSDVRHLQATTLDVSLDLKVLREQINRRDADRLISDKTTRTDLRKVLEEIRHSRTEAATLRTLGMSLADIAAFMQEIELEFGLETGRGKERGIQRLRLLALRMQAVKSSSTTEGVNKAACTSYGS</sequence>
<evidence type="ECO:0000313" key="3">
    <source>
        <dbReference type="EMBL" id="KDR83399.1"/>
    </source>
</evidence>
<dbReference type="HOGENOM" id="CLU_099528_0_0_1"/>
<dbReference type="AlphaFoldDB" id="A0A067TU12"/>
<reference evidence="4" key="1">
    <citation type="journal article" date="2014" name="Proc. Natl. Acad. Sci. U.S.A.">
        <title>Extensive sampling of basidiomycete genomes demonstrates inadequacy of the white-rot/brown-rot paradigm for wood decay fungi.</title>
        <authorList>
            <person name="Riley R."/>
            <person name="Salamov A.A."/>
            <person name="Brown D.W."/>
            <person name="Nagy L.G."/>
            <person name="Floudas D."/>
            <person name="Held B.W."/>
            <person name="Levasseur A."/>
            <person name="Lombard V."/>
            <person name="Morin E."/>
            <person name="Otillar R."/>
            <person name="Lindquist E.A."/>
            <person name="Sun H."/>
            <person name="LaButti K.M."/>
            <person name="Schmutz J."/>
            <person name="Jabbour D."/>
            <person name="Luo H."/>
            <person name="Baker S.E."/>
            <person name="Pisabarro A.G."/>
            <person name="Walton J.D."/>
            <person name="Blanchette R.A."/>
            <person name="Henrissat B."/>
            <person name="Martin F."/>
            <person name="Cullen D."/>
            <person name="Hibbett D.S."/>
            <person name="Grigoriev I.V."/>
        </authorList>
    </citation>
    <scope>NUCLEOTIDE SEQUENCE [LARGE SCALE GENOMIC DNA]</scope>
    <source>
        <strain evidence="4">CBS 339.88</strain>
    </source>
</reference>
<gene>
    <name evidence="3" type="ORF">GALMADRAFT_235503</name>
</gene>
<name>A0A067TU12_GALM3</name>
<feature type="transmembrane region" description="Helical" evidence="2">
    <location>
        <begin position="38"/>
        <end position="60"/>
    </location>
</feature>
<evidence type="ECO:0000313" key="4">
    <source>
        <dbReference type="Proteomes" id="UP000027222"/>
    </source>
</evidence>
<dbReference type="EMBL" id="KL142368">
    <property type="protein sequence ID" value="KDR83399.1"/>
    <property type="molecule type" value="Genomic_DNA"/>
</dbReference>
<protein>
    <submittedName>
        <fullName evidence="3">Uncharacterized protein</fullName>
    </submittedName>
</protein>
<keyword evidence="2" id="KW-0472">Membrane</keyword>
<organism evidence="3 4">
    <name type="scientific">Galerina marginata (strain CBS 339.88)</name>
    <dbReference type="NCBI Taxonomy" id="685588"/>
    <lineage>
        <taxon>Eukaryota</taxon>
        <taxon>Fungi</taxon>
        <taxon>Dikarya</taxon>
        <taxon>Basidiomycota</taxon>
        <taxon>Agaricomycotina</taxon>
        <taxon>Agaricomycetes</taxon>
        <taxon>Agaricomycetidae</taxon>
        <taxon>Agaricales</taxon>
        <taxon>Agaricineae</taxon>
        <taxon>Strophariaceae</taxon>
        <taxon>Galerina</taxon>
    </lineage>
</organism>
<keyword evidence="2" id="KW-1133">Transmembrane helix</keyword>